<dbReference type="GeneID" id="98310970"/>
<dbReference type="InterPro" id="IPR012338">
    <property type="entry name" value="Beta-lactam/transpept-like"/>
</dbReference>
<dbReference type="PANTHER" id="PTHR46825:SF11">
    <property type="entry name" value="PENICILLIN-BINDING PROTEIN 4"/>
    <property type="match status" value="1"/>
</dbReference>
<evidence type="ECO:0000313" key="4">
    <source>
        <dbReference type="EMBL" id="KRL05234.1"/>
    </source>
</evidence>
<comment type="subcellular location">
    <subcellularLocation>
        <location evidence="1">Membrane</location>
    </subcellularLocation>
</comment>
<organism evidence="4 5">
    <name type="scientific">Liquorilactobacillus hordei DSM 19519</name>
    <dbReference type="NCBI Taxonomy" id="1423759"/>
    <lineage>
        <taxon>Bacteria</taxon>
        <taxon>Bacillati</taxon>
        <taxon>Bacillota</taxon>
        <taxon>Bacilli</taxon>
        <taxon>Lactobacillales</taxon>
        <taxon>Lactobacillaceae</taxon>
        <taxon>Liquorilactobacillus</taxon>
    </lineage>
</organism>
<dbReference type="InterPro" id="IPR001466">
    <property type="entry name" value="Beta-lactam-related"/>
</dbReference>
<proteinExistence type="predicted"/>
<keyword evidence="4" id="KW-0121">Carboxypeptidase</keyword>
<comment type="caution">
    <text evidence="4">The sequence shown here is derived from an EMBL/GenBank/DDBJ whole genome shotgun (WGS) entry which is preliminary data.</text>
</comment>
<dbReference type="GO" id="GO:0004180">
    <property type="term" value="F:carboxypeptidase activity"/>
    <property type="evidence" value="ECO:0007669"/>
    <property type="project" value="UniProtKB-KW"/>
</dbReference>
<dbReference type="PANTHER" id="PTHR46825">
    <property type="entry name" value="D-ALANYL-D-ALANINE-CARBOXYPEPTIDASE/ENDOPEPTIDASE AMPH"/>
    <property type="match status" value="1"/>
</dbReference>
<evidence type="ECO:0000256" key="1">
    <source>
        <dbReference type="ARBA" id="ARBA00004370"/>
    </source>
</evidence>
<dbReference type="Pfam" id="PF00144">
    <property type="entry name" value="Beta-lactamase"/>
    <property type="match status" value="1"/>
</dbReference>
<dbReference type="PATRIC" id="fig|1423759.3.peg.1596"/>
<reference evidence="4 5" key="1">
    <citation type="journal article" date="2015" name="Genome Announc.">
        <title>Expanding the biotechnology potential of lactobacilli through comparative genomics of 213 strains and associated genera.</title>
        <authorList>
            <person name="Sun Z."/>
            <person name="Harris H.M."/>
            <person name="McCann A."/>
            <person name="Guo C."/>
            <person name="Argimon S."/>
            <person name="Zhang W."/>
            <person name="Yang X."/>
            <person name="Jeffery I.B."/>
            <person name="Cooney J.C."/>
            <person name="Kagawa T.F."/>
            <person name="Liu W."/>
            <person name="Song Y."/>
            <person name="Salvetti E."/>
            <person name="Wrobel A."/>
            <person name="Rasinkangas P."/>
            <person name="Parkhill J."/>
            <person name="Rea M.C."/>
            <person name="O'Sullivan O."/>
            <person name="Ritari J."/>
            <person name="Douillard F.P."/>
            <person name="Paul Ross R."/>
            <person name="Yang R."/>
            <person name="Briner A.E."/>
            <person name="Felis G.E."/>
            <person name="de Vos W.M."/>
            <person name="Barrangou R."/>
            <person name="Klaenhammer T.R."/>
            <person name="Caufield P.W."/>
            <person name="Cui Y."/>
            <person name="Zhang H."/>
            <person name="O'Toole P.W."/>
        </authorList>
    </citation>
    <scope>NUCLEOTIDE SEQUENCE [LARGE SCALE GENOMIC DNA]</scope>
    <source>
        <strain evidence="4 5">DSM 19519</strain>
    </source>
</reference>
<dbReference type="OrthoDB" id="2157616at2"/>
<dbReference type="EMBL" id="AZDX01000045">
    <property type="protein sequence ID" value="KRL05234.1"/>
    <property type="molecule type" value="Genomic_DNA"/>
</dbReference>
<protein>
    <submittedName>
        <fullName evidence="4">Serine-type D-Ala-D-Ala carboxypeptidase</fullName>
    </submittedName>
</protein>
<dbReference type="Proteomes" id="UP000051448">
    <property type="component" value="Unassembled WGS sequence"/>
</dbReference>
<feature type="domain" description="Beta-lactamase-related" evidence="3">
    <location>
        <begin position="67"/>
        <end position="305"/>
    </location>
</feature>
<evidence type="ECO:0000259" key="3">
    <source>
        <dbReference type="Pfam" id="PF00144"/>
    </source>
</evidence>
<dbReference type="STRING" id="1423759.FC92_GL001524"/>
<evidence type="ECO:0000313" key="5">
    <source>
        <dbReference type="Proteomes" id="UP000051448"/>
    </source>
</evidence>
<accession>A0A0R1MIW8</accession>
<dbReference type="InterPro" id="IPR050491">
    <property type="entry name" value="AmpC-like"/>
</dbReference>
<keyword evidence="4" id="KW-0645">Protease</keyword>
<dbReference type="Gene3D" id="3.40.710.10">
    <property type="entry name" value="DD-peptidase/beta-lactamase superfamily"/>
    <property type="match status" value="1"/>
</dbReference>
<dbReference type="AlphaFoldDB" id="A0A0R1MIW8"/>
<gene>
    <name evidence="4" type="ORF">FC92_GL001524</name>
</gene>
<dbReference type="PROSITE" id="PS51257">
    <property type="entry name" value="PROKAR_LIPOPROTEIN"/>
    <property type="match status" value="1"/>
</dbReference>
<dbReference type="GO" id="GO:0016020">
    <property type="term" value="C:membrane"/>
    <property type="evidence" value="ECO:0007669"/>
    <property type="project" value="UniProtKB-SubCell"/>
</dbReference>
<keyword evidence="5" id="KW-1185">Reference proteome</keyword>
<dbReference type="SUPFAM" id="SSF56601">
    <property type="entry name" value="beta-lactamase/transpeptidase-like"/>
    <property type="match status" value="1"/>
</dbReference>
<evidence type="ECO:0000256" key="2">
    <source>
        <dbReference type="ARBA" id="ARBA00023136"/>
    </source>
</evidence>
<keyword evidence="2" id="KW-0472">Membrane</keyword>
<sequence length="363" mass="40914">MKKISIVLLATALIIGGVLSCFGGKTTKQTRKHQSANVSVLKKRDKKQLRNKKEQLQAVFEKEKVWGTLVYQNNESSKIKDVSVGYANYEKKIKNTGITKYMLASLQKSYTATLIQILIDKKKLSMSTKLNQFYPTIRYSDKITIRNLLDHTSGIQMGEPVPKVMLVNDNSAVEWAINHLKSTGKMYWNYTNANYILLAGIITKITNKPYASVLNQYIVKPLKLKNTTELDAKVINTAAKTYNFGDNVTLHPISYRLISSELGCGNLYTTPIDYFKFVSALENNKLIPNGALDELSRNHETAYSAGFYYFDNGQRADGIDNGYYNFYYDDKSKHANMILMLNKGVSDAQGRAMIQQLGNIVAS</sequence>
<dbReference type="RefSeq" id="WP_057870200.1">
    <property type="nucleotide sequence ID" value="NZ_AZDX01000045.1"/>
</dbReference>
<name>A0A0R1MIW8_9LACO</name>
<keyword evidence="4" id="KW-0378">Hydrolase</keyword>